<reference evidence="2 3" key="1">
    <citation type="journal article" date="2017" name="Mol. Plant">
        <title>The Genome of Medicinal Plant Macleaya cordata Provides New Insights into Benzylisoquinoline Alkaloids Metabolism.</title>
        <authorList>
            <person name="Liu X."/>
            <person name="Liu Y."/>
            <person name="Huang P."/>
            <person name="Ma Y."/>
            <person name="Qing Z."/>
            <person name="Tang Q."/>
            <person name="Cao H."/>
            <person name="Cheng P."/>
            <person name="Zheng Y."/>
            <person name="Yuan Z."/>
            <person name="Zhou Y."/>
            <person name="Liu J."/>
            <person name="Tang Z."/>
            <person name="Zhuo Y."/>
            <person name="Zhang Y."/>
            <person name="Yu L."/>
            <person name="Huang J."/>
            <person name="Yang P."/>
            <person name="Peng Q."/>
            <person name="Zhang J."/>
            <person name="Jiang W."/>
            <person name="Zhang Z."/>
            <person name="Lin K."/>
            <person name="Ro D.K."/>
            <person name="Chen X."/>
            <person name="Xiong X."/>
            <person name="Shang Y."/>
            <person name="Huang S."/>
            <person name="Zeng J."/>
        </authorList>
    </citation>
    <scope>NUCLEOTIDE SEQUENCE [LARGE SCALE GENOMIC DNA]</scope>
    <source>
        <strain evidence="3">cv. BLH2017</strain>
        <tissue evidence="2">Root</tissue>
    </source>
</reference>
<dbReference type="OMA" id="GHIYADI"/>
<protein>
    <submittedName>
        <fullName evidence="2">Ribonuclease H domain</fullName>
    </submittedName>
</protein>
<dbReference type="EMBL" id="MVGT01000777">
    <property type="protein sequence ID" value="OVA15420.1"/>
    <property type="molecule type" value="Genomic_DNA"/>
</dbReference>
<dbReference type="Proteomes" id="UP000195402">
    <property type="component" value="Unassembled WGS sequence"/>
</dbReference>
<sequence>MAIWRGRSDLIYNNKFHPPQLTIKTAISMIPTHRHLPNATTVIPSLTQPQTSNWSPPRSGRMKIHTDGAWDPNLNLGGLGIVARDSAGLFHYAAALPINVCSTEEAELRAIWIAIKKARDWKITSLEVESDALFVVQRLQQRNYNGTWRTDALLKDIASWVSAFDFISFAFAPRNCNRVAHELAQWGKQNQTEMYWSISPFWLLHALGGDMTSVS</sequence>
<dbReference type="OrthoDB" id="1906820at2759"/>
<dbReference type="GO" id="GO:0004523">
    <property type="term" value="F:RNA-DNA hybrid ribonuclease activity"/>
    <property type="evidence" value="ECO:0007669"/>
    <property type="project" value="InterPro"/>
</dbReference>
<accession>A0A200QYE5</accession>
<proteinExistence type="predicted"/>
<dbReference type="SUPFAM" id="SSF53098">
    <property type="entry name" value="Ribonuclease H-like"/>
    <property type="match status" value="1"/>
</dbReference>
<dbReference type="Pfam" id="PF13456">
    <property type="entry name" value="RVT_3"/>
    <property type="match status" value="1"/>
</dbReference>
<dbReference type="InterPro" id="IPR052929">
    <property type="entry name" value="RNase_H-like_EbsB-rel"/>
</dbReference>
<name>A0A200QYE5_MACCD</name>
<evidence type="ECO:0000313" key="3">
    <source>
        <dbReference type="Proteomes" id="UP000195402"/>
    </source>
</evidence>
<dbReference type="PANTHER" id="PTHR47074">
    <property type="entry name" value="BNAC02G40300D PROTEIN"/>
    <property type="match status" value="1"/>
</dbReference>
<evidence type="ECO:0000313" key="2">
    <source>
        <dbReference type="EMBL" id="OVA15420.1"/>
    </source>
</evidence>
<dbReference type="InterPro" id="IPR036397">
    <property type="entry name" value="RNaseH_sf"/>
</dbReference>
<organism evidence="2 3">
    <name type="scientific">Macleaya cordata</name>
    <name type="common">Five-seeded plume-poppy</name>
    <name type="synonym">Bocconia cordata</name>
    <dbReference type="NCBI Taxonomy" id="56857"/>
    <lineage>
        <taxon>Eukaryota</taxon>
        <taxon>Viridiplantae</taxon>
        <taxon>Streptophyta</taxon>
        <taxon>Embryophyta</taxon>
        <taxon>Tracheophyta</taxon>
        <taxon>Spermatophyta</taxon>
        <taxon>Magnoliopsida</taxon>
        <taxon>Ranunculales</taxon>
        <taxon>Papaveraceae</taxon>
        <taxon>Papaveroideae</taxon>
        <taxon>Macleaya</taxon>
    </lineage>
</organism>
<dbReference type="CDD" id="cd06222">
    <property type="entry name" value="RNase_H_like"/>
    <property type="match status" value="1"/>
</dbReference>
<dbReference type="InterPro" id="IPR044730">
    <property type="entry name" value="RNase_H-like_dom_plant"/>
</dbReference>
<comment type="caution">
    <text evidence="2">The sequence shown here is derived from an EMBL/GenBank/DDBJ whole genome shotgun (WGS) entry which is preliminary data.</text>
</comment>
<dbReference type="AlphaFoldDB" id="A0A200QYE5"/>
<dbReference type="InParanoid" id="A0A200QYE5"/>
<dbReference type="GO" id="GO:0003676">
    <property type="term" value="F:nucleic acid binding"/>
    <property type="evidence" value="ECO:0007669"/>
    <property type="project" value="InterPro"/>
</dbReference>
<dbReference type="PANTHER" id="PTHR47074:SF11">
    <property type="entry name" value="REVERSE TRANSCRIPTASE-LIKE PROTEIN"/>
    <property type="match status" value="1"/>
</dbReference>
<dbReference type="Gene3D" id="3.30.420.10">
    <property type="entry name" value="Ribonuclease H-like superfamily/Ribonuclease H"/>
    <property type="match status" value="1"/>
</dbReference>
<keyword evidence="3" id="KW-1185">Reference proteome</keyword>
<feature type="domain" description="RNase H type-1" evidence="1">
    <location>
        <begin position="66"/>
        <end position="186"/>
    </location>
</feature>
<evidence type="ECO:0000259" key="1">
    <source>
        <dbReference type="Pfam" id="PF13456"/>
    </source>
</evidence>
<dbReference type="InterPro" id="IPR012337">
    <property type="entry name" value="RNaseH-like_sf"/>
</dbReference>
<gene>
    <name evidence="2" type="ORF">BVC80_1553g11</name>
</gene>
<dbReference type="InterPro" id="IPR002156">
    <property type="entry name" value="RNaseH_domain"/>
</dbReference>